<dbReference type="GO" id="GO:0006351">
    <property type="term" value="P:DNA-templated transcription"/>
    <property type="evidence" value="ECO:0007669"/>
    <property type="project" value="InterPro"/>
</dbReference>
<dbReference type="RefSeq" id="XP_047839000.1">
    <property type="nucleotide sequence ID" value="XM_047983030.1"/>
</dbReference>
<dbReference type="AlphaFoldDB" id="A0A9Q8Q7Z4"/>
<gene>
    <name evidence="3" type="ORF">JDV02_002046</name>
</gene>
<dbReference type="GO" id="GO:0001080">
    <property type="term" value="P:nitrogen catabolite activation of transcription from RNA polymerase II promoter"/>
    <property type="evidence" value="ECO:0007669"/>
    <property type="project" value="TreeGrafter"/>
</dbReference>
<dbReference type="GO" id="GO:0005634">
    <property type="term" value="C:nucleus"/>
    <property type="evidence" value="ECO:0007669"/>
    <property type="project" value="TreeGrafter"/>
</dbReference>
<keyword evidence="1" id="KW-0539">Nucleus</keyword>
<proteinExistence type="predicted"/>
<evidence type="ECO:0000259" key="2">
    <source>
        <dbReference type="SMART" id="SM00906"/>
    </source>
</evidence>
<evidence type="ECO:0000313" key="4">
    <source>
        <dbReference type="Proteomes" id="UP000829364"/>
    </source>
</evidence>
<evidence type="ECO:0000256" key="1">
    <source>
        <dbReference type="ARBA" id="ARBA00023242"/>
    </source>
</evidence>
<feature type="domain" description="Xylanolytic transcriptional activator regulatory" evidence="2">
    <location>
        <begin position="231"/>
        <end position="304"/>
    </location>
</feature>
<dbReference type="OrthoDB" id="1924787at2759"/>
<evidence type="ECO:0000313" key="3">
    <source>
        <dbReference type="EMBL" id="UNI15519.1"/>
    </source>
</evidence>
<dbReference type="GeneID" id="72064007"/>
<dbReference type="Proteomes" id="UP000829364">
    <property type="component" value="Chromosome 2"/>
</dbReference>
<name>A0A9Q8Q7Z4_9HYPO</name>
<dbReference type="SMART" id="SM00906">
    <property type="entry name" value="Fungal_trans"/>
    <property type="match status" value="1"/>
</dbReference>
<dbReference type="KEGG" id="ptkz:JDV02_002046"/>
<dbReference type="InterPro" id="IPR050797">
    <property type="entry name" value="Carb_Metab_Trans_Reg"/>
</dbReference>
<organism evidence="3 4">
    <name type="scientific">Purpureocillium takamizusanense</name>
    <dbReference type="NCBI Taxonomy" id="2060973"/>
    <lineage>
        <taxon>Eukaryota</taxon>
        <taxon>Fungi</taxon>
        <taxon>Dikarya</taxon>
        <taxon>Ascomycota</taxon>
        <taxon>Pezizomycotina</taxon>
        <taxon>Sordariomycetes</taxon>
        <taxon>Hypocreomycetidae</taxon>
        <taxon>Hypocreales</taxon>
        <taxon>Ophiocordycipitaceae</taxon>
        <taxon>Purpureocillium</taxon>
    </lineage>
</organism>
<accession>A0A9Q8Q7Z4</accession>
<dbReference type="GO" id="GO:0008270">
    <property type="term" value="F:zinc ion binding"/>
    <property type="evidence" value="ECO:0007669"/>
    <property type="project" value="InterPro"/>
</dbReference>
<dbReference type="InterPro" id="IPR007219">
    <property type="entry name" value="XnlR_reg_dom"/>
</dbReference>
<dbReference type="Pfam" id="PF04082">
    <property type="entry name" value="Fungal_trans"/>
    <property type="match status" value="1"/>
</dbReference>
<dbReference type="PANTHER" id="PTHR31668:SF4">
    <property type="entry name" value="TRANSCRIPTIONAL ACTIVATOR PROTEIN DAL81"/>
    <property type="match status" value="1"/>
</dbReference>
<sequence>MADIFSTPAPSTQISQSLDNVEDVYYQLAGASSDADPWLLRHCRFDDFGSLRLFRVQIRNAGGVPTRDKIPAHFLVGDRDVYDSARLEAGVAHDGDLREELASLVPPDIGLRILRLFMKHVFPLLPIISRSRLGLDKLDDAAPAQILNRISTPLLAAIYGSALPFASEDSYVFLATSHSKAPLAQIWSIVHKSVVRGIHSPRLYLVQAALLYIHRPVQEEHSYAITDAASMWSIIGLTVGMAHSLGLNLECRSFGMPDEEKRVRRRVWWALYCEDKWASLLFGRPPYIRSSEWDVSELEDADFYSTFLPDHGTVDLQQPFREMARLAVIAESVQDKLYSLRASQRLAVDLSASLAVAKPLLDTLGGWRASLPTNSSQTAQHGDTSQSQTHLPATIHNAYWILLVYVWRALLRATVRSSDPPVVIHMQEPSDSGYLAEDMHWRFDYLPEMDVRVEEDANDNSHIVRELHEAALTCASNVLDFLSGLDYSAFNGFWHSWSRKGFASISSFLLSLLIQAPDFPKAIKAKALLDKWQQLLRQRHKSFPFFSQGKVRLDSLSWSGLGGAFNLATHVQQALQHTG</sequence>
<protein>
    <recommendedName>
        <fullName evidence="2">Xylanolytic transcriptional activator regulatory domain-containing protein</fullName>
    </recommendedName>
</protein>
<dbReference type="PANTHER" id="PTHR31668">
    <property type="entry name" value="GLUCOSE TRANSPORT TRANSCRIPTION REGULATOR RGT1-RELATED-RELATED"/>
    <property type="match status" value="1"/>
</dbReference>
<dbReference type="GO" id="GO:0003677">
    <property type="term" value="F:DNA binding"/>
    <property type="evidence" value="ECO:0007669"/>
    <property type="project" value="InterPro"/>
</dbReference>
<reference evidence="3" key="1">
    <citation type="submission" date="2021-11" db="EMBL/GenBank/DDBJ databases">
        <title>Purpureocillium_takamizusanense_genome.</title>
        <authorList>
            <person name="Nguyen N.-H."/>
        </authorList>
    </citation>
    <scope>NUCLEOTIDE SEQUENCE</scope>
    <source>
        <strain evidence="3">PT3</strain>
    </source>
</reference>
<keyword evidence="4" id="KW-1185">Reference proteome</keyword>
<dbReference type="EMBL" id="CP086355">
    <property type="protein sequence ID" value="UNI15519.1"/>
    <property type="molecule type" value="Genomic_DNA"/>
</dbReference>
<dbReference type="CDD" id="cd12148">
    <property type="entry name" value="fungal_TF_MHR"/>
    <property type="match status" value="1"/>
</dbReference>